<evidence type="ECO:0000313" key="3">
    <source>
        <dbReference type="Proteomes" id="UP000185192"/>
    </source>
</evidence>
<evidence type="ECO:0000256" key="1">
    <source>
        <dbReference type="SAM" id="SignalP"/>
    </source>
</evidence>
<feature type="chain" id="PRO_5012297415" evidence="1">
    <location>
        <begin position="31"/>
        <end position="190"/>
    </location>
</feature>
<name>A0A1N6H6B1_9SPHN</name>
<dbReference type="Proteomes" id="UP000185192">
    <property type="component" value="Unassembled WGS sequence"/>
</dbReference>
<keyword evidence="1" id="KW-0732">Signal</keyword>
<dbReference type="AlphaFoldDB" id="A0A1N6H6B1"/>
<proteinExistence type="predicted"/>
<evidence type="ECO:0000313" key="2">
    <source>
        <dbReference type="EMBL" id="SIO15225.1"/>
    </source>
</evidence>
<organism evidence="2 3">
    <name type="scientific">Parasphingorhabdus marina DSM 22363</name>
    <dbReference type="NCBI Taxonomy" id="1123272"/>
    <lineage>
        <taxon>Bacteria</taxon>
        <taxon>Pseudomonadati</taxon>
        <taxon>Pseudomonadota</taxon>
        <taxon>Alphaproteobacteria</taxon>
        <taxon>Sphingomonadales</taxon>
        <taxon>Sphingomonadaceae</taxon>
        <taxon>Parasphingorhabdus</taxon>
    </lineage>
</organism>
<dbReference type="PROSITE" id="PS51257">
    <property type="entry name" value="PROKAR_LIPOPROTEIN"/>
    <property type="match status" value="1"/>
</dbReference>
<feature type="signal peptide" evidence="1">
    <location>
        <begin position="1"/>
        <end position="30"/>
    </location>
</feature>
<sequence length="190" mass="21144">MVRKSVQKFPAALSTALFAVSCMIATPALARDDKEDDAPPAIFQAVIDCKDVSDPTARLACYDEKVAALESAQASKQVVVADREQIKKARRGLFGFSLPKIKLFGGGDDDKDEKEEFKELTTKIKSVRQNYRGLYIITIEEGDAVWEQTEKSRYSVRARSGDEIIIKRASLGSYKANIKGGRAIRVRRVR</sequence>
<gene>
    <name evidence="2" type="ORF">SAMN02745824_3150</name>
</gene>
<reference evidence="3" key="1">
    <citation type="submission" date="2016-11" db="EMBL/GenBank/DDBJ databases">
        <authorList>
            <person name="Varghese N."/>
            <person name="Submissions S."/>
        </authorList>
    </citation>
    <scope>NUCLEOTIDE SEQUENCE [LARGE SCALE GENOMIC DNA]</scope>
    <source>
        <strain evidence="3">DSM 22363</strain>
    </source>
</reference>
<accession>A0A1N6H6B1</accession>
<keyword evidence="3" id="KW-1185">Reference proteome</keyword>
<protein>
    <submittedName>
        <fullName evidence="2">Uncharacterized protein</fullName>
    </submittedName>
</protein>
<dbReference type="EMBL" id="FSQW01000002">
    <property type="protein sequence ID" value="SIO15225.1"/>
    <property type="molecule type" value="Genomic_DNA"/>
</dbReference>